<accession>A0A1D2J436</accession>
<dbReference type="VEuPathDB" id="FungiDB:PADG_08467"/>
<evidence type="ECO:0000313" key="2">
    <source>
        <dbReference type="EMBL" id="ODH13074.1"/>
    </source>
</evidence>
<evidence type="ECO:0000313" key="3">
    <source>
        <dbReference type="Proteomes" id="UP000242814"/>
    </source>
</evidence>
<dbReference type="AlphaFoldDB" id="A0A1D2J436"/>
<proteinExistence type="inferred from homology"/>
<protein>
    <submittedName>
        <fullName evidence="2">Uncharacterized protein</fullName>
    </submittedName>
</protein>
<dbReference type="PANTHER" id="PTHR21405:SF0">
    <property type="entry name" value="TETRATRICOPEPTIDE REPEAT PROTEIN 36"/>
    <property type="match status" value="1"/>
</dbReference>
<dbReference type="EMBL" id="LZYO01000591">
    <property type="protein sequence ID" value="ODH13074.1"/>
    <property type="molecule type" value="Genomic_DNA"/>
</dbReference>
<dbReference type="GO" id="GO:0006570">
    <property type="term" value="P:tyrosine metabolic process"/>
    <property type="evidence" value="ECO:0007669"/>
    <property type="project" value="TreeGrafter"/>
</dbReference>
<comment type="caution">
    <text evidence="2">The sequence shown here is derived from an EMBL/GenBank/DDBJ whole genome shotgun (WGS) entry which is preliminary data.</text>
</comment>
<dbReference type="InterPro" id="IPR038906">
    <property type="entry name" value="TTC36"/>
</dbReference>
<dbReference type="PANTHER" id="PTHR21405">
    <property type="entry name" value="CDNA SEQUENCE BC021608"/>
    <property type="match status" value="1"/>
</dbReference>
<reference evidence="2 3" key="1">
    <citation type="submission" date="2016-06" db="EMBL/GenBank/DDBJ databases">
        <authorList>
            <person name="Kjaerup R.B."/>
            <person name="Dalgaard T.S."/>
            <person name="Juul-Madsen H.R."/>
        </authorList>
    </citation>
    <scope>NUCLEOTIDE SEQUENCE [LARGE SCALE GENOMIC DNA]</scope>
    <source>
        <strain evidence="2 3">Pb300</strain>
    </source>
</reference>
<name>A0A1D2J436_PARBR</name>
<organism evidence="2 3">
    <name type="scientific">Paracoccidioides brasiliensis</name>
    <dbReference type="NCBI Taxonomy" id="121759"/>
    <lineage>
        <taxon>Eukaryota</taxon>
        <taxon>Fungi</taxon>
        <taxon>Dikarya</taxon>
        <taxon>Ascomycota</taxon>
        <taxon>Pezizomycotina</taxon>
        <taxon>Eurotiomycetes</taxon>
        <taxon>Eurotiomycetidae</taxon>
        <taxon>Onygenales</taxon>
        <taxon>Ajellomycetaceae</taxon>
        <taxon>Paracoccidioides</taxon>
    </lineage>
</organism>
<sequence length="350" mass="37042">MASVGAGPSARLLPEGIAAHQSPAALSTEPILGWFGLAWLIIRGLQPHTKTTTTLTTMPSATSVLSATPCLSSNDSAVLQALFDAESSPANASNGIHLDPSLAQQLPGISASDLSKLQAEELAAIKPLQQRQEPRRQDSDPVANADAIRTAVSRLTAIIDENPQYPSAYINRAQAMRMLVESSSPQNIENADSLGSQIFSDLSTAISLLTPSSSSSSSSPASSTISLSPLHSRILANAHTHRAYILYRAARSLASSSASASESSSAPTSTAPTPQIDNLCFLPQQLRNKSAQHLEEMASMDFQLGGRYGNDVAKQMAVKTNPYAKICAAVVGEAMRKEMERWEENGAFVV</sequence>
<evidence type="ECO:0000256" key="1">
    <source>
        <dbReference type="ARBA" id="ARBA00006995"/>
    </source>
</evidence>
<comment type="similarity">
    <text evidence="1">Belongs to the TTC36 family.</text>
</comment>
<dbReference type="VEuPathDB" id="FungiDB:PABG_07393"/>
<gene>
    <name evidence="2" type="ORF">ACO22_07619</name>
</gene>
<dbReference type="Proteomes" id="UP000242814">
    <property type="component" value="Unassembled WGS sequence"/>
</dbReference>